<feature type="region of interest" description="Disordered" evidence="1">
    <location>
        <begin position="558"/>
        <end position="578"/>
    </location>
</feature>
<proteinExistence type="predicted"/>
<gene>
    <name evidence="2" type="ORF">RhiXN_08565</name>
</gene>
<sequence length="578" mass="65441">MQGFEQICHEASLCKGKKLLAAERKKKHKKELNQNQVKEFWKRKVKQEIAAGDWDWMGRPVKQMQLHDKTTPVANLAPSKSKSAYLTTIDQVVQNYWFWNLREVVKELQQGVNGHQFGLLHSGMLTKWTDHTNLCWSDNTKEKVKYMKEKESKDAPHLTFKKLGCPQVLDCYPNACEDIKTYLNKLQLSGVPITYGVAHAAILGFLKSCAPEAFQGGLFKCCSCSVQQLLDTELNWSYHSATQKAQNTPNNWEELCTDMAMRLAWLIKQHNVPMPLVLNDHQTGIVYMSTGLQTWAEKGSKQVLVVGKDKKHQFTLMPTVTASGAVLPFQVIYAGKSDKSLLLAHFWWQCELQELTTWMHENHPGIKLVYIFGGCTGKAQPCDVNFQQLLKHVIKIKCIKYLVEQTQVELNKNIPPEQVWVDFSVGTLCDQFPKWLLTAYKWFQSHPEVICQAWSCAALGRWNLSNNLLVSPYAQSIVDKHFEDDTAFVLSVSKNATTAKLQEHLKINADGANYNNDPTLSALDISNLGAGGNLSQHNVVLDDNNNYIYNREEGLPNDGYSNYAKSEADSKSNSGRGH</sequence>
<dbReference type="KEGG" id="rsx:RhiXN_08565"/>
<dbReference type="RefSeq" id="XP_043183766.1">
    <property type="nucleotide sequence ID" value="XM_043328381.1"/>
</dbReference>
<evidence type="ECO:0000313" key="2">
    <source>
        <dbReference type="EMBL" id="QRW23529.1"/>
    </source>
</evidence>
<dbReference type="EMBL" id="CP059667">
    <property type="protein sequence ID" value="QRW23529.1"/>
    <property type="molecule type" value="Genomic_DNA"/>
</dbReference>
<name>A0A8H8SZK5_9AGAM</name>
<organism evidence="2 3">
    <name type="scientific">Rhizoctonia solani</name>
    <dbReference type="NCBI Taxonomy" id="456999"/>
    <lineage>
        <taxon>Eukaryota</taxon>
        <taxon>Fungi</taxon>
        <taxon>Dikarya</taxon>
        <taxon>Basidiomycota</taxon>
        <taxon>Agaricomycotina</taxon>
        <taxon>Agaricomycetes</taxon>
        <taxon>Cantharellales</taxon>
        <taxon>Ceratobasidiaceae</taxon>
        <taxon>Rhizoctonia</taxon>
    </lineage>
</organism>
<reference evidence="2" key="1">
    <citation type="submission" date="2020-05" db="EMBL/GenBank/DDBJ databases">
        <title>Evolutionary and genomic comparisons of hybrid uninucleate and nonhybrid Rhizoctonia fungi.</title>
        <authorList>
            <person name="Li C."/>
            <person name="Chen X."/>
        </authorList>
    </citation>
    <scope>NUCLEOTIDE SEQUENCE</scope>
    <source>
        <strain evidence="2">AG-1 IA</strain>
    </source>
</reference>
<dbReference type="GeneID" id="67030844"/>
<evidence type="ECO:0000256" key="1">
    <source>
        <dbReference type="SAM" id="MobiDB-lite"/>
    </source>
</evidence>
<protein>
    <submittedName>
        <fullName evidence="2">Uncharacterized protein</fullName>
    </submittedName>
</protein>
<evidence type="ECO:0000313" key="3">
    <source>
        <dbReference type="Proteomes" id="UP000650533"/>
    </source>
</evidence>
<accession>A0A8H8SZK5</accession>
<dbReference type="Proteomes" id="UP000650533">
    <property type="component" value="Chromosome 10"/>
</dbReference>
<dbReference type="AlphaFoldDB" id="A0A8H8SZK5"/>